<evidence type="ECO:0000256" key="4">
    <source>
        <dbReference type="ARBA" id="ARBA00022475"/>
    </source>
</evidence>
<evidence type="ECO:0000256" key="9">
    <source>
        <dbReference type="ARBA" id="ARBA00022833"/>
    </source>
</evidence>
<evidence type="ECO:0000256" key="11">
    <source>
        <dbReference type="ARBA" id="ARBA00023049"/>
    </source>
</evidence>
<comment type="subcellular location">
    <subcellularLocation>
        <location evidence="2">Cell membrane</location>
        <topology evidence="2">Multi-pass membrane protein</topology>
    </subcellularLocation>
</comment>
<keyword evidence="9" id="KW-0862">Zinc</keyword>
<dbReference type="GO" id="GO:0006508">
    <property type="term" value="P:proteolysis"/>
    <property type="evidence" value="ECO:0007669"/>
    <property type="project" value="UniProtKB-KW"/>
</dbReference>
<evidence type="ECO:0000259" key="14">
    <source>
        <dbReference type="Pfam" id="PF02163"/>
    </source>
</evidence>
<keyword evidence="6 13" id="KW-0812">Transmembrane</keyword>
<dbReference type="AlphaFoldDB" id="A0A2H0XCH0"/>
<evidence type="ECO:0000256" key="10">
    <source>
        <dbReference type="ARBA" id="ARBA00022989"/>
    </source>
</evidence>
<feature type="transmembrane region" description="Helical" evidence="13">
    <location>
        <begin position="94"/>
        <end position="117"/>
    </location>
</feature>
<dbReference type="InterPro" id="IPR008915">
    <property type="entry name" value="Peptidase_M50"/>
</dbReference>
<evidence type="ECO:0000256" key="5">
    <source>
        <dbReference type="ARBA" id="ARBA00022670"/>
    </source>
</evidence>
<evidence type="ECO:0000256" key="2">
    <source>
        <dbReference type="ARBA" id="ARBA00004651"/>
    </source>
</evidence>
<evidence type="ECO:0000256" key="8">
    <source>
        <dbReference type="ARBA" id="ARBA00022801"/>
    </source>
</evidence>
<comment type="caution">
    <text evidence="15">The sequence shown here is derived from an EMBL/GenBank/DDBJ whole genome shotgun (WGS) entry which is preliminary data.</text>
</comment>
<protein>
    <submittedName>
        <fullName evidence="15">Site-2 protease family protein</fullName>
    </submittedName>
</protein>
<feature type="transmembrane region" description="Helical" evidence="13">
    <location>
        <begin position="12"/>
        <end position="36"/>
    </location>
</feature>
<dbReference type="PANTHER" id="PTHR35864">
    <property type="entry name" value="ZINC METALLOPROTEASE MJ0611-RELATED"/>
    <property type="match status" value="1"/>
</dbReference>
<evidence type="ECO:0000256" key="3">
    <source>
        <dbReference type="ARBA" id="ARBA00007931"/>
    </source>
</evidence>
<feature type="domain" description="Peptidase M50" evidence="14">
    <location>
        <begin position="18"/>
        <end position="172"/>
    </location>
</feature>
<name>A0A2H0XCH0_UNCKA</name>
<keyword evidence="11" id="KW-0482">Metalloprotease</keyword>
<dbReference type="InterPro" id="IPR052348">
    <property type="entry name" value="Metallopeptidase_M50B"/>
</dbReference>
<reference evidence="16" key="1">
    <citation type="submission" date="2017-09" db="EMBL/GenBank/DDBJ databases">
        <title>Depth-based differentiation of microbial function through sediment-hosted aquifers and enrichment of novel symbionts in the deep terrestrial subsurface.</title>
        <authorList>
            <person name="Probst A.J."/>
            <person name="Ladd B."/>
            <person name="Jarett J.K."/>
            <person name="Geller-Mcgrath D.E."/>
            <person name="Sieber C.M.K."/>
            <person name="Emerson J.B."/>
            <person name="Anantharaman K."/>
            <person name="Thomas B.C."/>
            <person name="Malmstrom R."/>
            <person name="Stieglmeier M."/>
            <person name="Klingl A."/>
            <person name="Woyke T."/>
            <person name="Ryan C.M."/>
            <person name="Banfield J.F."/>
        </authorList>
    </citation>
    <scope>NUCLEOTIDE SEQUENCE [LARGE SCALE GENOMIC DNA]</scope>
</reference>
<dbReference type="EMBL" id="PEYU01000025">
    <property type="protein sequence ID" value="PIS22551.1"/>
    <property type="molecule type" value="Genomic_DNA"/>
</dbReference>
<dbReference type="GO" id="GO:0008237">
    <property type="term" value="F:metallopeptidase activity"/>
    <property type="evidence" value="ECO:0007669"/>
    <property type="project" value="UniProtKB-KW"/>
</dbReference>
<feature type="transmembrane region" description="Helical" evidence="13">
    <location>
        <begin position="129"/>
        <end position="156"/>
    </location>
</feature>
<dbReference type="GO" id="GO:0046872">
    <property type="term" value="F:metal ion binding"/>
    <property type="evidence" value="ECO:0007669"/>
    <property type="project" value="UniProtKB-KW"/>
</dbReference>
<organism evidence="15 16">
    <name type="scientific">candidate division WWE3 bacterium CG08_land_8_20_14_0_20_41_10</name>
    <dbReference type="NCBI Taxonomy" id="1975085"/>
    <lineage>
        <taxon>Bacteria</taxon>
        <taxon>Katanobacteria</taxon>
    </lineage>
</organism>
<accession>A0A2H0XCH0</accession>
<keyword evidence="7" id="KW-0479">Metal-binding</keyword>
<dbReference type="GO" id="GO:0005886">
    <property type="term" value="C:plasma membrane"/>
    <property type="evidence" value="ECO:0007669"/>
    <property type="project" value="UniProtKB-SubCell"/>
</dbReference>
<dbReference type="Proteomes" id="UP000231252">
    <property type="component" value="Unassembled WGS sequence"/>
</dbReference>
<feature type="transmembrane region" description="Helical" evidence="13">
    <location>
        <begin position="56"/>
        <end position="74"/>
    </location>
</feature>
<evidence type="ECO:0000256" key="13">
    <source>
        <dbReference type="SAM" id="Phobius"/>
    </source>
</evidence>
<evidence type="ECO:0000256" key="6">
    <source>
        <dbReference type="ARBA" id="ARBA00022692"/>
    </source>
</evidence>
<gene>
    <name evidence="15" type="ORF">COT50_01435</name>
</gene>
<dbReference type="CDD" id="cd06158">
    <property type="entry name" value="S2P-M50_like_1"/>
    <property type="match status" value="1"/>
</dbReference>
<keyword evidence="4" id="KW-1003">Cell membrane</keyword>
<feature type="transmembrane region" description="Helical" evidence="13">
    <location>
        <begin position="185"/>
        <end position="211"/>
    </location>
</feature>
<sequence length="216" mass="23307">MHGLASILFQNPLLFVVMALALMFSIAIHEFSHAYVANKLGDATAKNLGRLTLNPLAHLDPLGTLTLVLVGFGWGKAVPIDYYNLKNPTRDTALISLAGPASNFAVATALTILLKVIGLIITSNTSTTLASIVSITSTFIYPIILYNLVLGIFNLIPVEPLDGFKIVNGILPSKLAVQWVQLAPYGLYILILLMVTGTTSVIIYPVVNLFVTFLRL</sequence>
<keyword evidence="5 15" id="KW-0645">Protease</keyword>
<dbReference type="InterPro" id="IPR044537">
    <property type="entry name" value="Rip2-like"/>
</dbReference>
<keyword evidence="10 13" id="KW-1133">Transmembrane helix</keyword>
<proteinExistence type="inferred from homology"/>
<comment type="similarity">
    <text evidence="3">Belongs to the peptidase M50B family.</text>
</comment>
<evidence type="ECO:0000256" key="12">
    <source>
        <dbReference type="ARBA" id="ARBA00023136"/>
    </source>
</evidence>
<evidence type="ECO:0000256" key="7">
    <source>
        <dbReference type="ARBA" id="ARBA00022723"/>
    </source>
</evidence>
<evidence type="ECO:0000256" key="1">
    <source>
        <dbReference type="ARBA" id="ARBA00001947"/>
    </source>
</evidence>
<evidence type="ECO:0000313" key="16">
    <source>
        <dbReference type="Proteomes" id="UP000231252"/>
    </source>
</evidence>
<dbReference type="PANTHER" id="PTHR35864:SF1">
    <property type="entry name" value="ZINC METALLOPROTEASE YWHC-RELATED"/>
    <property type="match status" value="1"/>
</dbReference>
<keyword evidence="8" id="KW-0378">Hydrolase</keyword>
<evidence type="ECO:0000313" key="15">
    <source>
        <dbReference type="EMBL" id="PIS22551.1"/>
    </source>
</evidence>
<keyword evidence="12 13" id="KW-0472">Membrane</keyword>
<dbReference type="Pfam" id="PF02163">
    <property type="entry name" value="Peptidase_M50"/>
    <property type="match status" value="1"/>
</dbReference>
<comment type="cofactor">
    <cofactor evidence="1">
        <name>Zn(2+)</name>
        <dbReference type="ChEBI" id="CHEBI:29105"/>
    </cofactor>
</comment>